<dbReference type="eggNOG" id="KOG1210">
    <property type="taxonomic scope" value="Eukaryota"/>
</dbReference>
<dbReference type="RefSeq" id="XP_007410547.1">
    <property type="nucleotide sequence ID" value="XM_007410485.1"/>
</dbReference>
<feature type="transmembrane region" description="Helical" evidence="1">
    <location>
        <begin position="6"/>
        <end position="27"/>
    </location>
</feature>
<dbReference type="FunCoup" id="F4RMX3">
    <property type="interactions" value="104"/>
</dbReference>
<dbReference type="SUPFAM" id="SSF51735">
    <property type="entry name" value="NAD(P)-binding Rossmann-fold domains"/>
    <property type="match status" value="1"/>
</dbReference>
<dbReference type="InterPro" id="IPR036291">
    <property type="entry name" value="NAD(P)-bd_dom_sf"/>
</dbReference>
<sequence>MFEVLTSSFSVTIALLAFSTIAMVQWLRKDFDAHAKHCYIGGGSQGLGLSLACLLARKGSHVTIVSRSQKKLDEALAVIETNRQHPNQVFQALSFDLTSPEASEAALDAAARPFEGRVPDVIFACAGGAVGGYFIKLSPEDLKASVDMNYWTAAWTARAAATRMAKQGVEGRIVFTSSVLGLMGLPGYSAYAPMKHALRGLAECLRSELQLYRIRVHCYFPATMYSPGFEIEQQTKPELTKILEGPDEGLTTDECAKRLVHGLEKGHCFITSDPIGHLFRCTMRGAAPISNYILDPIFAFAGTIALPIWRKITDRQVKQHVNQHRKEVVDKL</sequence>
<dbReference type="InParanoid" id="F4RMX3"/>
<dbReference type="Pfam" id="PF00106">
    <property type="entry name" value="adh_short"/>
    <property type="match status" value="1"/>
</dbReference>
<dbReference type="VEuPathDB" id="FungiDB:MELLADRAFT_48499"/>
<evidence type="ECO:0008006" key="4">
    <source>
        <dbReference type="Google" id="ProtNLM"/>
    </source>
</evidence>
<keyword evidence="1" id="KW-1133">Transmembrane helix</keyword>
<dbReference type="FunFam" id="3.40.50.720:FF:000468">
    <property type="entry name" value="Short-chain dehydrogenase, putative"/>
    <property type="match status" value="1"/>
</dbReference>
<dbReference type="GO" id="GO:0047560">
    <property type="term" value="F:3-dehydrosphinganine reductase activity"/>
    <property type="evidence" value="ECO:0007669"/>
    <property type="project" value="TreeGrafter"/>
</dbReference>
<dbReference type="PRINTS" id="PR00081">
    <property type="entry name" value="GDHRDH"/>
</dbReference>
<keyword evidence="1" id="KW-0812">Transmembrane</keyword>
<dbReference type="PANTHER" id="PTHR43550:SF3">
    <property type="entry name" value="3-KETODIHYDROSPHINGOSINE REDUCTASE"/>
    <property type="match status" value="1"/>
</dbReference>
<name>F4RMX3_MELLP</name>
<dbReference type="OrthoDB" id="10267115at2759"/>
<dbReference type="GO" id="GO:0005789">
    <property type="term" value="C:endoplasmic reticulum membrane"/>
    <property type="evidence" value="ECO:0007669"/>
    <property type="project" value="TreeGrafter"/>
</dbReference>
<evidence type="ECO:0000313" key="2">
    <source>
        <dbReference type="EMBL" id="EGG06309.1"/>
    </source>
</evidence>
<feature type="transmembrane region" description="Helical" evidence="1">
    <location>
        <begin position="173"/>
        <end position="191"/>
    </location>
</feature>
<dbReference type="GO" id="GO:0006666">
    <property type="term" value="P:3-keto-sphinganine metabolic process"/>
    <property type="evidence" value="ECO:0007669"/>
    <property type="project" value="TreeGrafter"/>
</dbReference>
<dbReference type="KEGG" id="mlr:MELLADRAFT_48499"/>
<accession>F4RMX3</accession>
<evidence type="ECO:0000256" key="1">
    <source>
        <dbReference type="SAM" id="Phobius"/>
    </source>
</evidence>
<dbReference type="InterPro" id="IPR002347">
    <property type="entry name" value="SDR_fam"/>
</dbReference>
<dbReference type="Proteomes" id="UP000001072">
    <property type="component" value="Unassembled WGS sequence"/>
</dbReference>
<dbReference type="GO" id="GO:0030148">
    <property type="term" value="P:sphingolipid biosynthetic process"/>
    <property type="evidence" value="ECO:0007669"/>
    <property type="project" value="TreeGrafter"/>
</dbReference>
<keyword evidence="1" id="KW-0472">Membrane</keyword>
<organism evidence="3">
    <name type="scientific">Melampsora larici-populina (strain 98AG31 / pathotype 3-4-7)</name>
    <name type="common">Poplar leaf rust fungus</name>
    <dbReference type="NCBI Taxonomy" id="747676"/>
    <lineage>
        <taxon>Eukaryota</taxon>
        <taxon>Fungi</taxon>
        <taxon>Dikarya</taxon>
        <taxon>Basidiomycota</taxon>
        <taxon>Pucciniomycotina</taxon>
        <taxon>Pucciniomycetes</taxon>
        <taxon>Pucciniales</taxon>
        <taxon>Melampsoraceae</taxon>
        <taxon>Melampsora</taxon>
    </lineage>
</organism>
<dbReference type="GeneID" id="18928528"/>
<dbReference type="PANTHER" id="PTHR43550">
    <property type="entry name" value="3-KETODIHYDROSPHINGOSINE REDUCTASE"/>
    <property type="match status" value="1"/>
</dbReference>
<evidence type="ECO:0000313" key="3">
    <source>
        <dbReference type="Proteomes" id="UP000001072"/>
    </source>
</evidence>
<gene>
    <name evidence="2" type="ORF">MELLADRAFT_48499</name>
</gene>
<reference evidence="3" key="1">
    <citation type="journal article" date="2011" name="Proc. Natl. Acad. Sci. U.S.A.">
        <title>Obligate biotrophy features unraveled by the genomic analysis of rust fungi.</title>
        <authorList>
            <person name="Duplessis S."/>
            <person name="Cuomo C.A."/>
            <person name="Lin Y.-C."/>
            <person name="Aerts A."/>
            <person name="Tisserant E."/>
            <person name="Veneault-Fourrey C."/>
            <person name="Joly D.L."/>
            <person name="Hacquard S."/>
            <person name="Amselem J."/>
            <person name="Cantarel B.L."/>
            <person name="Chiu R."/>
            <person name="Coutinho P.M."/>
            <person name="Feau N."/>
            <person name="Field M."/>
            <person name="Frey P."/>
            <person name="Gelhaye E."/>
            <person name="Goldberg J."/>
            <person name="Grabherr M.G."/>
            <person name="Kodira C.D."/>
            <person name="Kohler A."/>
            <person name="Kuees U."/>
            <person name="Lindquist E.A."/>
            <person name="Lucas S.M."/>
            <person name="Mago R."/>
            <person name="Mauceli E."/>
            <person name="Morin E."/>
            <person name="Murat C."/>
            <person name="Pangilinan J.L."/>
            <person name="Park R."/>
            <person name="Pearson M."/>
            <person name="Quesneville H."/>
            <person name="Rouhier N."/>
            <person name="Sakthikumar S."/>
            <person name="Salamov A.A."/>
            <person name="Schmutz J."/>
            <person name="Selles B."/>
            <person name="Shapiro H."/>
            <person name="Tanguay P."/>
            <person name="Tuskan G.A."/>
            <person name="Henrissat B."/>
            <person name="Van de Peer Y."/>
            <person name="Rouze P."/>
            <person name="Ellis J.G."/>
            <person name="Dodds P.N."/>
            <person name="Schein J.E."/>
            <person name="Zhong S."/>
            <person name="Hamelin R.C."/>
            <person name="Grigoriev I.V."/>
            <person name="Szabo L.J."/>
            <person name="Martin F."/>
        </authorList>
    </citation>
    <scope>NUCLEOTIDE SEQUENCE [LARGE SCALE GENOMIC DNA]</scope>
    <source>
        <strain evidence="3">98AG31 / pathotype 3-4-7</strain>
    </source>
</reference>
<dbReference type="HOGENOM" id="CLU_010194_3_0_1"/>
<keyword evidence="3" id="KW-1185">Reference proteome</keyword>
<dbReference type="Gene3D" id="3.40.50.720">
    <property type="entry name" value="NAD(P)-binding Rossmann-like Domain"/>
    <property type="match status" value="1"/>
</dbReference>
<dbReference type="AlphaFoldDB" id="F4RMX3"/>
<dbReference type="EMBL" id="GL883109">
    <property type="protein sequence ID" value="EGG06309.1"/>
    <property type="molecule type" value="Genomic_DNA"/>
</dbReference>
<protein>
    <recommendedName>
        <fullName evidence="4">Oxidoreductase</fullName>
    </recommendedName>
</protein>
<proteinExistence type="predicted"/>
<dbReference type="STRING" id="747676.F4RMX3"/>